<dbReference type="InterPro" id="IPR001810">
    <property type="entry name" value="F-box_dom"/>
</dbReference>
<gene>
    <name evidence="2" type="ORF">CKAN_02535200</name>
</gene>
<dbReference type="PANTHER" id="PTHR13382:SF16">
    <property type="entry name" value="F-BOX PROTEIN SKIP28"/>
    <property type="match status" value="1"/>
</dbReference>
<dbReference type="SUPFAM" id="SSF52047">
    <property type="entry name" value="RNI-like"/>
    <property type="match status" value="1"/>
</dbReference>
<dbReference type="GO" id="GO:0005737">
    <property type="term" value="C:cytoplasm"/>
    <property type="evidence" value="ECO:0007669"/>
    <property type="project" value="TreeGrafter"/>
</dbReference>
<comment type="caution">
    <text evidence="2">The sequence shown here is derived from an EMBL/GenBank/DDBJ whole genome shotgun (WGS) entry which is preliminary data.</text>
</comment>
<dbReference type="Gene3D" id="3.80.10.10">
    <property type="entry name" value="Ribonuclease Inhibitor"/>
    <property type="match status" value="2"/>
</dbReference>
<feature type="domain" description="F-box" evidence="1">
    <location>
        <begin position="467"/>
        <end position="507"/>
    </location>
</feature>
<dbReference type="AlphaFoldDB" id="A0A3S3NWS9"/>
<evidence type="ECO:0000313" key="2">
    <source>
        <dbReference type="EMBL" id="RWR95988.1"/>
    </source>
</evidence>
<keyword evidence="3" id="KW-1185">Reference proteome</keyword>
<dbReference type="InterPro" id="IPR036047">
    <property type="entry name" value="F-box-like_dom_sf"/>
</dbReference>
<dbReference type="SUPFAM" id="SSF81383">
    <property type="entry name" value="F-box domain"/>
    <property type="match status" value="2"/>
</dbReference>
<evidence type="ECO:0000259" key="1">
    <source>
        <dbReference type="PROSITE" id="PS50181"/>
    </source>
</evidence>
<evidence type="ECO:0000313" key="3">
    <source>
        <dbReference type="Proteomes" id="UP000283530"/>
    </source>
</evidence>
<protein>
    <submittedName>
        <fullName evidence="2">F-box protein SKIP28 isoform X2</fullName>
    </submittedName>
</protein>
<sequence>MEASSAQETGFDVDGAEESLLHGSPGTSPVELASPHEALFLSLPYLLFMDLFTVRIVCKSLRDAVDCDALLWRNVVLERPLSFKVTDSILLDLVSKANGRLESLVLIDGWFFTDSALHLIAQSNPHITKLHIPGCSALTPGGVVRAVEKLNNLKHLRVYGIPNMKKEHLYSLNSLLRVHPQRPLVFNNGEHSTCSVTGDHPYIDVDICPKCNEVRIVFDCPREGRCQKWSCRGCLFCIVRCKECGGCVSLEEVGAGETVCPDSLCSECWLRLPKCVLCNRPSCSQHLYLQSRSFPGSPDFTCELCTQPGRINYVNLRFNVVAVCAELKLGLLHMGCTDIDLYFVNGKAYVFPQEWGPQRKHLGDNQRYIEDVFINFKAVKICGLNLLHKRTLLRWPQKLKCMQTKCRLLVISAGKGAFSASSADPRFSISSCFIFKEMETSSAQAAGLDVDESESSLVHGPVETASPHRALFLALSYLRFMDLFAVQMVCKSLRDVVHGDALLWRHVVLDLEPPLNWKVNDINLLKLVSKANGRLESLVLIDCRCITDSALYLIALTNPHITKLHIPGCSALTPGGVVGAVEKLNNLKHLRVYGIPNMKKEHLNCLNSLLRINPQWPLVIYKGEHPTCSVTGDHPYIDVDICPKCDEVRFVFDCPRKGRCQKWSCKGCLFCIVRCKECGGCISQAELGAAETVCRDSLCNERWLSLPKCVLCNRPSCRQHLGLQSGSSPDSPDFTCMLCISQPSTRYSYRA</sequence>
<dbReference type="STRING" id="337451.A0A3S3NWS9"/>
<dbReference type="InterPro" id="IPR050648">
    <property type="entry name" value="F-box_LRR-repeat"/>
</dbReference>
<dbReference type="PROSITE" id="PS50181">
    <property type="entry name" value="FBOX"/>
    <property type="match status" value="1"/>
</dbReference>
<dbReference type="Pfam" id="PF12937">
    <property type="entry name" value="F-box-like"/>
    <property type="match status" value="1"/>
</dbReference>
<organism evidence="2 3">
    <name type="scientific">Cinnamomum micranthum f. kanehirae</name>
    <dbReference type="NCBI Taxonomy" id="337451"/>
    <lineage>
        <taxon>Eukaryota</taxon>
        <taxon>Viridiplantae</taxon>
        <taxon>Streptophyta</taxon>
        <taxon>Embryophyta</taxon>
        <taxon>Tracheophyta</taxon>
        <taxon>Spermatophyta</taxon>
        <taxon>Magnoliopsida</taxon>
        <taxon>Magnoliidae</taxon>
        <taxon>Laurales</taxon>
        <taxon>Lauraceae</taxon>
        <taxon>Cinnamomum</taxon>
    </lineage>
</organism>
<dbReference type="InterPro" id="IPR032675">
    <property type="entry name" value="LRR_dom_sf"/>
</dbReference>
<dbReference type="Proteomes" id="UP000283530">
    <property type="component" value="Unassembled WGS sequence"/>
</dbReference>
<name>A0A3S3NWS9_9MAGN</name>
<proteinExistence type="predicted"/>
<dbReference type="EMBL" id="QPKB01000011">
    <property type="protein sequence ID" value="RWR95988.1"/>
    <property type="molecule type" value="Genomic_DNA"/>
</dbReference>
<dbReference type="OrthoDB" id="10044893at2759"/>
<accession>A0A3S3NWS9</accession>
<dbReference type="PANTHER" id="PTHR13382">
    <property type="entry name" value="MITOCHONDRIAL ATP SYNTHASE COUPLING FACTOR B"/>
    <property type="match status" value="1"/>
</dbReference>
<reference evidence="2 3" key="1">
    <citation type="journal article" date="2019" name="Nat. Plants">
        <title>Stout camphor tree genome fills gaps in understanding of flowering plant genome evolution.</title>
        <authorList>
            <person name="Chaw S.M."/>
            <person name="Liu Y.C."/>
            <person name="Wu Y.W."/>
            <person name="Wang H.Y."/>
            <person name="Lin C.I."/>
            <person name="Wu C.S."/>
            <person name="Ke H.M."/>
            <person name="Chang L.Y."/>
            <person name="Hsu C.Y."/>
            <person name="Yang H.T."/>
            <person name="Sudianto E."/>
            <person name="Hsu M.H."/>
            <person name="Wu K.P."/>
            <person name="Wang L.N."/>
            <person name="Leebens-Mack J.H."/>
            <person name="Tsai I.J."/>
        </authorList>
    </citation>
    <scope>NUCLEOTIDE SEQUENCE [LARGE SCALE GENOMIC DNA]</scope>
    <source>
        <strain evidence="3">cv. Chaw 1501</strain>
        <tissue evidence="2">Young leaves</tissue>
    </source>
</reference>